<comment type="caution">
    <text evidence="2">The sequence shown here is derived from an EMBL/GenBank/DDBJ whole genome shotgun (WGS) entry which is preliminary data.</text>
</comment>
<evidence type="ECO:0000313" key="2">
    <source>
        <dbReference type="EMBL" id="TRD11591.1"/>
    </source>
</evidence>
<dbReference type="AlphaFoldDB" id="A0A547PBS8"/>
<dbReference type="Pfam" id="PF00990">
    <property type="entry name" value="GGDEF"/>
    <property type="match status" value="1"/>
</dbReference>
<protein>
    <submittedName>
        <fullName evidence="2">Diguanylate cyclase</fullName>
    </submittedName>
</protein>
<gene>
    <name evidence="2" type="ORF">FGU71_06755</name>
</gene>
<dbReference type="InterPro" id="IPR000014">
    <property type="entry name" value="PAS"/>
</dbReference>
<dbReference type="InterPro" id="IPR052155">
    <property type="entry name" value="Biofilm_reg_signaling"/>
</dbReference>
<dbReference type="RefSeq" id="WP_142787865.1">
    <property type="nucleotide sequence ID" value="NZ_VHJK01000001.1"/>
</dbReference>
<dbReference type="PANTHER" id="PTHR44757">
    <property type="entry name" value="DIGUANYLATE CYCLASE DGCP"/>
    <property type="match status" value="1"/>
</dbReference>
<dbReference type="Gene3D" id="3.30.70.270">
    <property type="match status" value="1"/>
</dbReference>
<evidence type="ECO:0000259" key="1">
    <source>
        <dbReference type="PROSITE" id="PS50887"/>
    </source>
</evidence>
<dbReference type="PANTHER" id="PTHR44757:SF2">
    <property type="entry name" value="BIOFILM ARCHITECTURE MAINTENANCE PROTEIN MBAA"/>
    <property type="match status" value="1"/>
</dbReference>
<dbReference type="EMBL" id="VHJK01000001">
    <property type="protein sequence ID" value="TRD11591.1"/>
    <property type="molecule type" value="Genomic_DNA"/>
</dbReference>
<keyword evidence="3" id="KW-1185">Reference proteome</keyword>
<dbReference type="InterPro" id="IPR029787">
    <property type="entry name" value="Nucleotide_cyclase"/>
</dbReference>
<organism evidence="2 3">
    <name type="scientific">Erythrobacter insulae</name>
    <dbReference type="NCBI Taxonomy" id="2584124"/>
    <lineage>
        <taxon>Bacteria</taxon>
        <taxon>Pseudomonadati</taxon>
        <taxon>Pseudomonadota</taxon>
        <taxon>Alphaproteobacteria</taxon>
        <taxon>Sphingomonadales</taxon>
        <taxon>Erythrobacteraceae</taxon>
        <taxon>Erythrobacter/Porphyrobacter group</taxon>
        <taxon>Erythrobacter</taxon>
    </lineage>
</organism>
<reference evidence="2 3" key="1">
    <citation type="submission" date="2019-06" db="EMBL/GenBank/DDBJ databases">
        <title>Erythrobacter insulae sp. nov., isolated from a tidal flat.</title>
        <authorList>
            <person name="Yoon J.-H."/>
        </authorList>
    </citation>
    <scope>NUCLEOTIDE SEQUENCE [LARGE SCALE GENOMIC DNA]</scope>
    <source>
        <strain evidence="2 3">JBTF-M21</strain>
    </source>
</reference>
<dbReference type="InterPro" id="IPR043128">
    <property type="entry name" value="Rev_trsase/Diguanyl_cyclase"/>
</dbReference>
<dbReference type="OrthoDB" id="9812260at2"/>
<dbReference type="InterPro" id="IPR000160">
    <property type="entry name" value="GGDEF_dom"/>
</dbReference>
<dbReference type="SUPFAM" id="SSF55073">
    <property type="entry name" value="Nucleotide cyclase"/>
    <property type="match status" value="1"/>
</dbReference>
<evidence type="ECO:0000313" key="3">
    <source>
        <dbReference type="Proteomes" id="UP000316343"/>
    </source>
</evidence>
<dbReference type="Gene3D" id="3.30.450.20">
    <property type="entry name" value="PAS domain"/>
    <property type="match status" value="1"/>
</dbReference>
<name>A0A547PBS8_9SPHN</name>
<dbReference type="SMART" id="SM00267">
    <property type="entry name" value="GGDEF"/>
    <property type="match status" value="1"/>
</dbReference>
<proteinExistence type="predicted"/>
<accession>A0A547PBS8</accession>
<dbReference type="CDD" id="cd00130">
    <property type="entry name" value="PAS"/>
    <property type="match status" value="1"/>
</dbReference>
<sequence length="329" mass="35471">MKLGLSDVEGRVLHGLVEEASGDIVVRLDAHGFIVFASQNVTQLGHDLSTMLLLPHISDLAEGEHSAALNAFVEKGLAGEATGGWFEFPVVASDVLETFGAVDCRRWYALSLRRIDDDDGQPQGALALIRSVHQKRALEGELHNRAITDPLTGLSNRHAFCQSLRRRLAAGGTETIAVFAIDGMRSLFMQFGQRTADEIMWGFAKFLETMALPGHEVAQIDNERLAVIVPDMTLASTRVWAGDVLSTFSQLALPSSSRSPKLTASAGLARVECTVDWTLRQAELALVMARAGGGKQVGECGYSGRSNSFEVVNDRAAIKTAVGDPARSR</sequence>
<dbReference type="Proteomes" id="UP000316343">
    <property type="component" value="Unassembled WGS sequence"/>
</dbReference>
<dbReference type="PROSITE" id="PS50887">
    <property type="entry name" value="GGDEF"/>
    <property type="match status" value="1"/>
</dbReference>
<feature type="domain" description="GGDEF" evidence="1">
    <location>
        <begin position="172"/>
        <end position="302"/>
    </location>
</feature>